<reference evidence="1" key="1">
    <citation type="submission" date="2018-05" db="EMBL/GenBank/DDBJ databases">
        <authorList>
            <person name="Lanie J.A."/>
            <person name="Ng W.-L."/>
            <person name="Kazmierczak K.M."/>
            <person name="Andrzejewski T.M."/>
            <person name="Davidsen T.M."/>
            <person name="Wayne K.J."/>
            <person name="Tettelin H."/>
            <person name="Glass J.I."/>
            <person name="Rusch D."/>
            <person name="Podicherti R."/>
            <person name="Tsui H.-C.T."/>
            <person name="Winkler M.E."/>
        </authorList>
    </citation>
    <scope>NUCLEOTIDE SEQUENCE</scope>
</reference>
<name>A0A382SEQ6_9ZZZZ</name>
<evidence type="ECO:0000313" key="1">
    <source>
        <dbReference type="EMBL" id="SVD08440.1"/>
    </source>
</evidence>
<protein>
    <submittedName>
        <fullName evidence="1">Uncharacterized protein</fullName>
    </submittedName>
</protein>
<feature type="non-terminal residue" evidence="1">
    <location>
        <position position="1"/>
    </location>
</feature>
<proteinExistence type="predicted"/>
<sequence>APPGAGYLHMLYCTFTRGALGEYYREVGGPHRLLDGQFPTDYTNAKLTVRMQGEINMQGAQLVLLIQANADDTTSAWVLTGQPLSVTHDWSEQSITCTTDPAQWTAMGARHDRQDYYGVVELAKVLSNVNIDIMLILFPLEIAPMGIVAGDPDILRPEKDYPVWRSLLPEGYVTLDRIDIEFP</sequence>
<gene>
    <name evidence="1" type="ORF">METZ01_LOCUS361294</name>
</gene>
<accession>A0A382SEQ6</accession>
<organism evidence="1">
    <name type="scientific">marine metagenome</name>
    <dbReference type="NCBI Taxonomy" id="408172"/>
    <lineage>
        <taxon>unclassified sequences</taxon>
        <taxon>metagenomes</taxon>
        <taxon>ecological metagenomes</taxon>
    </lineage>
</organism>
<dbReference type="EMBL" id="UINC01128587">
    <property type="protein sequence ID" value="SVD08440.1"/>
    <property type="molecule type" value="Genomic_DNA"/>
</dbReference>
<dbReference type="AlphaFoldDB" id="A0A382SEQ6"/>